<dbReference type="RefSeq" id="WP_353720324.1">
    <property type="nucleotide sequence ID" value="NZ_CP159289.1"/>
</dbReference>
<gene>
    <name evidence="1" type="ORF">ABV298_00890</name>
</gene>
<protein>
    <recommendedName>
        <fullName evidence="2">DUF222 domain-containing protein</fullName>
    </recommendedName>
</protein>
<evidence type="ECO:0008006" key="2">
    <source>
        <dbReference type="Google" id="ProtNLM"/>
    </source>
</evidence>
<dbReference type="EMBL" id="CP159289">
    <property type="protein sequence ID" value="XCH25019.1"/>
    <property type="molecule type" value="Genomic_DNA"/>
</dbReference>
<accession>A0AAU8FM03</accession>
<evidence type="ECO:0000313" key="1">
    <source>
        <dbReference type="EMBL" id="XCH25019.1"/>
    </source>
</evidence>
<organism evidence="1">
    <name type="scientific">Dyadobacter sp. 676</name>
    <dbReference type="NCBI Taxonomy" id="3088362"/>
    <lineage>
        <taxon>Bacteria</taxon>
        <taxon>Pseudomonadati</taxon>
        <taxon>Bacteroidota</taxon>
        <taxon>Cytophagia</taxon>
        <taxon>Cytophagales</taxon>
        <taxon>Spirosomataceae</taxon>
        <taxon>Dyadobacter</taxon>
    </lineage>
</organism>
<dbReference type="AlphaFoldDB" id="A0AAU8FM03"/>
<name>A0AAU8FM03_9BACT</name>
<sequence>MTLSEILALWEAGRLPEGSEQLCACKKVMQAAFAVTVETWAATSNRVTGAMLGIELVTYEKVIRAISQRLAEQPLKAHQIPAATVRRGPKQMFYLASSVL</sequence>
<proteinExistence type="predicted"/>
<reference evidence="1" key="1">
    <citation type="submission" date="2024-06" db="EMBL/GenBank/DDBJ databases">
        <title>Sequencing and assembly of the genome of Dyadobacter sp. strain 676, a symbiont of Cyamopsis tetragonoloba.</title>
        <authorList>
            <person name="Guro P."/>
            <person name="Sazanova A."/>
            <person name="Kuznetsova I."/>
            <person name="Belimov A."/>
            <person name="Safronova V."/>
        </authorList>
    </citation>
    <scope>NUCLEOTIDE SEQUENCE</scope>
    <source>
        <strain evidence="1">676</strain>
    </source>
</reference>